<protein>
    <submittedName>
        <fullName evidence="1">Uncharacterized protein</fullName>
    </submittedName>
</protein>
<proteinExistence type="predicted"/>
<gene>
    <name evidence="1" type="ORF">B0H17DRAFT_1129992</name>
</gene>
<dbReference type="AlphaFoldDB" id="A0AAD7DTN2"/>
<organism evidence="1 2">
    <name type="scientific">Mycena rosella</name>
    <name type="common">Pink bonnet</name>
    <name type="synonym">Agaricus rosellus</name>
    <dbReference type="NCBI Taxonomy" id="1033263"/>
    <lineage>
        <taxon>Eukaryota</taxon>
        <taxon>Fungi</taxon>
        <taxon>Dikarya</taxon>
        <taxon>Basidiomycota</taxon>
        <taxon>Agaricomycotina</taxon>
        <taxon>Agaricomycetes</taxon>
        <taxon>Agaricomycetidae</taxon>
        <taxon>Agaricales</taxon>
        <taxon>Marasmiineae</taxon>
        <taxon>Mycenaceae</taxon>
        <taxon>Mycena</taxon>
    </lineage>
</organism>
<evidence type="ECO:0000313" key="2">
    <source>
        <dbReference type="Proteomes" id="UP001221757"/>
    </source>
</evidence>
<reference evidence="1" key="1">
    <citation type="submission" date="2023-03" db="EMBL/GenBank/DDBJ databases">
        <title>Massive genome expansion in bonnet fungi (Mycena s.s.) driven by repeated elements and novel gene families across ecological guilds.</title>
        <authorList>
            <consortium name="Lawrence Berkeley National Laboratory"/>
            <person name="Harder C.B."/>
            <person name="Miyauchi S."/>
            <person name="Viragh M."/>
            <person name="Kuo A."/>
            <person name="Thoen E."/>
            <person name="Andreopoulos B."/>
            <person name="Lu D."/>
            <person name="Skrede I."/>
            <person name="Drula E."/>
            <person name="Henrissat B."/>
            <person name="Morin E."/>
            <person name="Kohler A."/>
            <person name="Barry K."/>
            <person name="LaButti K."/>
            <person name="Morin E."/>
            <person name="Salamov A."/>
            <person name="Lipzen A."/>
            <person name="Mereny Z."/>
            <person name="Hegedus B."/>
            <person name="Baldrian P."/>
            <person name="Stursova M."/>
            <person name="Weitz H."/>
            <person name="Taylor A."/>
            <person name="Grigoriev I.V."/>
            <person name="Nagy L.G."/>
            <person name="Martin F."/>
            <person name="Kauserud H."/>
        </authorList>
    </citation>
    <scope>NUCLEOTIDE SEQUENCE</scope>
    <source>
        <strain evidence="1">CBHHK067</strain>
    </source>
</reference>
<accession>A0AAD7DTN2</accession>
<dbReference type="EMBL" id="JARKIE010000027">
    <property type="protein sequence ID" value="KAJ7698059.1"/>
    <property type="molecule type" value="Genomic_DNA"/>
</dbReference>
<dbReference type="Proteomes" id="UP001221757">
    <property type="component" value="Unassembled WGS sequence"/>
</dbReference>
<name>A0AAD7DTN2_MYCRO</name>
<keyword evidence="2" id="KW-1185">Reference proteome</keyword>
<comment type="caution">
    <text evidence="1">The sequence shown here is derived from an EMBL/GenBank/DDBJ whole genome shotgun (WGS) entry which is preliminary data.</text>
</comment>
<evidence type="ECO:0000313" key="1">
    <source>
        <dbReference type="EMBL" id="KAJ7698059.1"/>
    </source>
</evidence>
<sequence>MYFLCPQIFSEFMDLSCGKYEPSDDGSRSGIGFGGRFGVWEKHIKTFLFFSFHVHTSLNFIGGPEFEMRSGSTIIPHQGQKPTREAQYNLAEVELGFSRA</sequence>